<evidence type="ECO:0000313" key="3">
    <source>
        <dbReference type="EMBL" id="QCC85605.1"/>
    </source>
</evidence>
<organism evidence="3 4">
    <name type="scientific">Desulfovibrio desulfuricans</name>
    <dbReference type="NCBI Taxonomy" id="876"/>
    <lineage>
        <taxon>Bacteria</taxon>
        <taxon>Pseudomonadati</taxon>
        <taxon>Thermodesulfobacteriota</taxon>
        <taxon>Desulfovibrionia</taxon>
        <taxon>Desulfovibrionales</taxon>
        <taxon>Desulfovibrionaceae</taxon>
        <taxon>Desulfovibrio</taxon>
    </lineage>
</organism>
<reference evidence="3 4" key="1">
    <citation type="submission" date="2019-02" db="EMBL/GenBank/DDBJ databases">
        <title>Complete Genome Sequence of Desulfovibrio desulfuricans IC1, a Sulfonate Utilizing Anaerobe.</title>
        <authorList>
            <person name="Day L.A."/>
            <person name="De Leon K.B."/>
            <person name="Wall J.D."/>
        </authorList>
    </citation>
    <scope>NUCLEOTIDE SEQUENCE [LARGE SCALE GENOMIC DNA]</scope>
    <source>
        <strain evidence="3 4">IC1</strain>
    </source>
</reference>
<feature type="transmembrane region" description="Helical" evidence="2">
    <location>
        <begin position="174"/>
        <end position="195"/>
    </location>
</feature>
<name>A0A4P7UHA6_DESDE</name>
<proteinExistence type="predicted"/>
<sequence>MRASISADTGRGPGNGIIEIFDAGDVTDPSFTLLRASDGKCLGPRGWQESESPLAPEAWDNDGGSLRLAVGSAVVDEVDNLDAYRISLRGVGSCALSVKSLVYSHIAGGDGMGAATAAPAPQPEPQPTAPQPEPEPVLESPEPPLAFDVPSQPSPQEAPLEMASGHEGKSGGKAGIVILLVLLALAAGVAAWWFLLREPEKAPLPTPPAQSQDADKPHTTEQAQPKPADAAAQQGADAAKPQLSPLASAREQLRGQALPDVSLAMAKPMRKADATPEESDAAFLLLEDAAQKGDAEAMYLVGQFYDPAGTLPRGSIPADLTQTKRWYDQAAQKGQPDAKAALEKLKEHARALDAKGDAEAHSLLQNWQ</sequence>
<keyword evidence="2" id="KW-1133">Transmembrane helix</keyword>
<protein>
    <submittedName>
        <fullName evidence="3">Sel1 repeat family protein</fullName>
    </submittedName>
</protein>
<dbReference type="InterPro" id="IPR011990">
    <property type="entry name" value="TPR-like_helical_dom_sf"/>
</dbReference>
<keyword evidence="2" id="KW-0472">Membrane</keyword>
<dbReference type="SUPFAM" id="SSF81901">
    <property type="entry name" value="HCP-like"/>
    <property type="match status" value="1"/>
</dbReference>
<feature type="compositionally biased region" description="Pro residues" evidence="1">
    <location>
        <begin position="120"/>
        <end position="135"/>
    </location>
</feature>
<dbReference type="RefSeq" id="WP_136399758.1">
    <property type="nucleotide sequence ID" value="NZ_CP036295.1"/>
</dbReference>
<accession>A0A4P7UHA6</accession>
<dbReference type="Gene3D" id="1.25.40.10">
    <property type="entry name" value="Tetratricopeptide repeat domain"/>
    <property type="match status" value="1"/>
</dbReference>
<evidence type="ECO:0000313" key="4">
    <source>
        <dbReference type="Proteomes" id="UP000297065"/>
    </source>
</evidence>
<dbReference type="Proteomes" id="UP000297065">
    <property type="component" value="Chromosome"/>
</dbReference>
<feature type="compositionally biased region" description="Low complexity" evidence="1">
    <location>
        <begin position="222"/>
        <end position="242"/>
    </location>
</feature>
<feature type="region of interest" description="Disordered" evidence="1">
    <location>
        <begin position="113"/>
        <end position="168"/>
    </location>
</feature>
<dbReference type="OrthoDB" id="5457912at2"/>
<evidence type="ECO:0000256" key="1">
    <source>
        <dbReference type="SAM" id="MobiDB-lite"/>
    </source>
</evidence>
<keyword evidence="2" id="KW-0812">Transmembrane</keyword>
<dbReference type="AlphaFoldDB" id="A0A4P7UHA6"/>
<feature type="region of interest" description="Disordered" evidence="1">
    <location>
        <begin position="203"/>
        <end position="242"/>
    </location>
</feature>
<dbReference type="EMBL" id="CP036295">
    <property type="protein sequence ID" value="QCC85605.1"/>
    <property type="molecule type" value="Genomic_DNA"/>
</dbReference>
<evidence type="ECO:0000256" key="2">
    <source>
        <dbReference type="SAM" id="Phobius"/>
    </source>
</evidence>
<gene>
    <name evidence="3" type="ORF">DDIC_06875</name>
</gene>